<feature type="region of interest" description="Disordered" evidence="1">
    <location>
        <begin position="1"/>
        <end position="23"/>
    </location>
</feature>
<dbReference type="AlphaFoldDB" id="A0AAW0ADT9"/>
<evidence type="ECO:0000313" key="2">
    <source>
        <dbReference type="EMBL" id="KAK7007375.1"/>
    </source>
</evidence>
<name>A0AAW0ADT9_9AGAR</name>
<dbReference type="Proteomes" id="UP001362999">
    <property type="component" value="Unassembled WGS sequence"/>
</dbReference>
<comment type="caution">
    <text evidence="2">The sequence shown here is derived from an EMBL/GenBank/DDBJ whole genome shotgun (WGS) entry which is preliminary data.</text>
</comment>
<proteinExistence type="predicted"/>
<dbReference type="EMBL" id="JAWWNJ010000071">
    <property type="protein sequence ID" value="KAK7007375.1"/>
    <property type="molecule type" value="Genomic_DNA"/>
</dbReference>
<keyword evidence="4" id="KW-1185">Reference proteome</keyword>
<dbReference type="EMBL" id="JAWWNJ010000029">
    <property type="protein sequence ID" value="KAK7027645.1"/>
    <property type="molecule type" value="Genomic_DNA"/>
</dbReference>
<evidence type="ECO:0000313" key="4">
    <source>
        <dbReference type="Proteomes" id="UP001362999"/>
    </source>
</evidence>
<sequence>MNASSADSVLEDSITARGTQGSKAALRRTGSYIPRTPIAFILFRLSFIRSQNVPERVEGSHSTSSKIFSESVSF</sequence>
<gene>
    <name evidence="3" type="ORF">R3P38DRAFT_2939477</name>
    <name evidence="2" type="ORF">R3P38DRAFT_3029917</name>
</gene>
<evidence type="ECO:0000313" key="3">
    <source>
        <dbReference type="EMBL" id="KAK7027645.1"/>
    </source>
</evidence>
<reference evidence="2 4" key="1">
    <citation type="journal article" date="2024" name="J Genomics">
        <title>Draft genome sequencing and assembly of Favolaschia claudopus CIRM-BRFM 2984 isolated from oak limbs.</title>
        <authorList>
            <person name="Navarro D."/>
            <person name="Drula E."/>
            <person name="Chaduli D."/>
            <person name="Cazenave R."/>
            <person name="Ahrendt S."/>
            <person name="Wang J."/>
            <person name="Lipzen A."/>
            <person name="Daum C."/>
            <person name="Barry K."/>
            <person name="Grigoriev I.V."/>
            <person name="Favel A."/>
            <person name="Rosso M.N."/>
            <person name="Martin F."/>
        </authorList>
    </citation>
    <scope>NUCLEOTIDE SEQUENCE [LARGE SCALE GENOMIC DNA]</scope>
    <source>
        <strain evidence="2 4">CIRM-BRFM 2984</strain>
    </source>
</reference>
<organism evidence="2 4">
    <name type="scientific">Favolaschia claudopus</name>
    <dbReference type="NCBI Taxonomy" id="2862362"/>
    <lineage>
        <taxon>Eukaryota</taxon>
        <taxon>Fungi</taxon>
        <taxon>Dikarya</taxon>
        <taxon>Basidiomycota</taxon>
        <taxon>Agaricomycotina</taxon>
        <taxon>Agaricomycetes</taxon>
        <taxon>Agaricomycetidae</taxon>
        <taxon>Agaricales</taxon>
        <taxon>Marasmiineae</taxon>
        <taxon>Mycenaceae</taxon>
        <taxon>Favolaschia</taxon>
    </lineage>
</organism>
<evidence type="ECO:0000256" key="1">
    <source>
        <dbReference type="SAM" id="MobiDB-lite"/>
    </source>
</evidence>
<protein>
    <submittedName>
        <fullName evidence="2">Uncharacterized protein</fullName>
    </submittedName>
</protein>
<accession>A0AAW0ADT9</accession>